<feature type="coiled-coil region" evidence="7">
    <location>
        <begin position="163"/>
        <end position="200"/>
    </location>
</feature>
<sequence length="438" mass="47328">MLRVAQATVWRGFFGVAVMTVTVGFVSAPVFAQTPMQLEREKADAELRKLNEEVLVTQEKLNQMEAEVAALKKDQASLSAALIQSAKTDKKLEQDIADTGERLISLLEQEDGIRVSLQSRRGALAEVLAALQRMGLNPPPAILVRPDDALASVRSAVLLGAVVPEMRQQTEELMDDLKEMERLTASITAEQQRLVAARKEQAEEHKRQELLLEEKKKLQETSTDELLVMRKTSEVLAAKATSLQELIAGLDKQMDGVRSAAEAAKRAEADRLAAGQERAEQGVADTSHLIAEGSFEKLQGQLGFPAAGKIIRKFGANDGLGGTMMGEILQTPPSATITSPSDGVVLYAGVFRSYGQLLILDAGGGYHVVMAGMGRINVSQGQFMLAGEPVGTMGEKLLASVASVNVDDSAPLLYIEFRKDGKPVDPAPWWAERLSGRT</sequence>
<evidence type="ECO:0000256" key="5">
    <source>
        <dbReference type="ARBA" id="ARBA00022833"/>
    </source>
</evidence>
<keyword evidence="8" id="KW-0812">Transmembrane</keyword>
<keyword evidence="8" id="KW-0472">Membrane</keyword>
<evidence type="ECO:0000256" key="6">
    <source>
        <dbReference type="ARBA" id="ARBA00023049"/>
    </source>
</evidence>
<dbReference type="PANTHER" id="PTHR21666:SF288">
    <property type="entry name" value="CELL DIVISION PROTEIN YTFB"/>
    <property type="match status" value="1"/>
</dbReference>
<dbReference type="EMBL" id="BAAADE010000007">
    <property type="protein sequence ID" value="GAA0610268.1"/>
    <property type="molecule type" value="Genomic_DNA"/>
</dbReference>
<evidence type="ECO:0000313" key="11">
    <source>
        <dbReference type="Proteomes" id="UP001424441"/>
    </source>
</evidence>
<comment type="caution">
    <text evidence="10">The sequence shown here is derived from an EMBL/GenBank/DDBJ whole genome shotgun (WGS) entry which is preliminary data.</text>
</comment>
<dbReference type="PANTHER" id="PTHR21666">
    <property type="entry name" value="PEPTIDASE-RELATED"/>
    <property type="match status" value="1"/>
</dbReference>
<keyword evidence="11" id="KW-1185">Reference proteome</keyword>
<dbReference type="SUPFAM" id="SSF51261">
    <property type="entry name" value="Duplicated hybrid motif"/>
    <property type="match status" value="1"/>
</dbReference>
<protein>
    <submittedName>
        <fullName evidence="10">Murein hydrolase activator EnvC</fullName>
    </submittedName>
</protein>
<dbReference type="Proteomes" id="UP001424441">
    <property type="component" value="Unassembled WGS sequence"/>
</dbReference>
<evidence type="ECO:0000256" key="2">
    <source>
        <dbReference type="ARBA" id="ARBA00022670"/>
    </source>
</evidence>
<reference evidence="10 11" key="1">
    <citation type="journal article" date="2019" name="Int. J. Syst. Evol. Microbiol.">
        <title>The Global Catalogue of Microorganisms (GCM) 10K type strain sequencing project: providing services to taxonomists for standard genome sequencing and annotation.</title>
        <authorList>
            <consortium name="The Broad Institute Genomics Platform"/>
            <consortium name="The Broad Institute Genome Sequencing Center for Infectious Disease"/>
            <person name="Wu L."/>
            <person name="Ma J."/>
        </authorList>
    </citation>
    <scope>NUCLEOTIDE SEQUENCE [LARGE SCALE GENOMIC DNA]</scope>
    <source>
        <strain evidence="10 11">JCM 15115</strain>
    </source>
</reference>
<evidence type="ECO:0000256" key="3">
    <source>
        <dbReference type="ARBA" id="ARBA00022723"/>
    </source>
</evidence>
<evidence type="ECO:0000313" key="10">
    <source>
        <dbReference type="EMBL" id="GAA0610268.1"/>
    </source>
</evidence>
<organism evidence="10 11">
    <name type="scientific">Paenochrobactrum glaciei</name>
    <dbReference type="NCBI Taxonomy" id="486407"/>
    <lineage>
        <taxon>Bacteria</taxon>
        <taxon>Pseudomonadati</taxon>
        <taxon>Pseudomonadota</taxon>
        <taxon>Alphaproteobacteria</taxon>
        <taxon>Hyphomicrobiales</taxon>
        <taxon>Brucellaceae</taxon>
        <taxon>Paenochrobactrum</taxon>
    </lineage>
</organism>
<dbReference type="Gene3D" id="2.70.70.10">
    <property type="entry name" value="Glucose Permease (Domain IIA)"/>
    <property type="match status" value="1"/>
</dbReference>
<name>A0ABN1GF67_9HYPH</name>
<keyword evidence="4 10" id="KW-0378">Hydrolase</keyword>
<keyword evidence="5" id="KW-0862">Zinc</keyword>
<keyword evidence="3" id="KW-0479">Metal-binding</keyword>
<evidence type="ECO:0000256" key="1">
    <source>
        <dbReference type="ARBA" id="ARBA00001947"/>
    </source>
</evidence>
<evidence type="ECO:0000259" key="9">
    <source>
        <dbReference type="Pfam" id="PF01551"/>
    </source>
</evidence>
<keyword evidence="2" id="KW-0645">Protease</keyword>
<feature type="domain" description="M23ase beta-sheet core" evidence="9">
    <location>
        <begin position="326"/>
        <end position="426"/>
    </location>
</feature>
<feature type="coiled-coil region" evidence="7">
    <location>
        <begin position="40"/>
        <end position="81"/>
    </location>
</feature>
<dbReference type="GO" id="GO:0016787">
    <property type="term" value="F:hydrolase activity"/>
    <property type="evidence" value="ECO:0007669"/>
    <property type="project" value="UniProtKB-KW"/>
</dbReference>
<dbReference type="CDD" id="cd12797">
    <property type="entry name" value="M23_peptidase"/>
    <property type="match status" value="1"/>
</dbReference>
<accession>A0ABN1GF67</accession>
<gene>
    <name evidence="10" type="ORF">GCM10008943_27300</name>
</gene>
<dbReference type="Pfam" id="PF01551">
    <property type="entry name" value="Peptidase_M23"/>
    <property type="match status" value="1"/>
</dbReference>
<proteinExistence type="predicted"/>
<keyword evidence="8" id="KW-1133">Transmembrane helix</keyword>
<evidence type="ECO:0000256" key="4">
    <source>
        <dbReference type="ARBA" id="ARBA00022801"/>
    </source>
</evidence>
<keyword evidence="6" id="KW-0482">Metalloprotease</keyword>
<evidence type="ECO:0000256" key="8">
    <source>
        <dbReference type="SAM" id="Phobius"/>
    </source>
</evidence>
<dbReference type="InterPro" id="IPR016047">
    <property type="entry name" value="M23ase_b-sheet_dom"/>
</dbReference>
<keyword evidence="7" id="KW-0175">Coiled coil</keyword>
<comment type="cofactor">
    <cofactor evidence="1">
        <name>Zn(2+)</name>
        <dbReference type="ChEBI" id="CHEBI:29105"/>
    </cofactor>
</comment>
<dbReference type="InterPro" id="IPR011055">
    <property type="entry name" value="Dup_hybrid_motif"/>
</dbReference>
<feature type="transmembrane region" description="Helical" evidence="8">
    <location>
        <begin position="12"/>
        <end position="32"/>
    </location>
</feature>
<evidence type="ECO:0000256" key="7">
    <source>
        <dbReference type="SAM" id="Coils"/>
    </source>
</evidence>
<dbReference type="InterPro" id="IPR050570">
    <property type="entry name" value="Cell_wall_metabolism_enzyme"/>
</dbReference>